<comment type="function">
    <text evidence="4">Catalyzes the transfer of acetyl from acetyl-CoA to desacetylmycothiol (Cys-GlcN-Ins) to form mycothiol.</text>
</comment>
<feature type="domain" description="N-acetyltransferase" evidence="6">
    <location>
        <begin position="204"/>
        <end position="360"/>
    </location>
</feature>
<dbReference type="EMBL" id="BMIS01000006">
    <property type="protein sequence ID" value="GGE69243.1"/>
    <property type="molecule type" value="Genomic_DNA"/>
</dbReference>
<dbReference type="GO" id="GO:0008999">
    <property type="term" value="F:protein-N-terminal-alanine acetyltransferase activity"/>
    <property type="evidence" value="ECO:0007669"/>
    <property type="project" value="TreeGrafter"/>
</dbReference>
<dbReference type="HAMAP" id="MF_01698">
    <property type="entry name" value="MshD"/>
    <property type="match status" value="1"/>
</dbReference>
<sequence length="360" mass="39411">MSTEAQSQAERAQPQDITVETLREAPSRERVEALNELARAAEDADGNPPFSEQTLIELTKALESDVGEAPLTIAYAWAGADTAAETEVRTDDAYRGLLAGAGVVVMSDPQDGQESPDVLEMVVRPDCRNQGIGGMLAAALSQGTLSPTTGRLQRAWAHGEHAAAQRLASRFSWTPVRELWRMRLSAVDQMSSEDLPSAQLPEGMEIRPFRPGQDEQAWLRTNAAAFADHPEQGRLTLEDLQARMAEDWFDPAGFLLAWEKGADGEETLLGFHWTKVHHPEEGAEEHETVGEVYVVGVAPEAQGRGLGRSLTLAGIEHLHREGLSAIMLYVDADNEPAVGLYRTLGFTRWDVDTQFAPSYQ</sequence>
<name>A0A917ATJ0_9MICC</name>
<dbReference type="Proteomes" id="UP000633136">
    <property type="component" value="Unassembled WGS sequence"/>
</dbReference>
<reference evidence="7" key="1">
    <citation type="journal article" date="2014" name="Int. J. Syst. Evol. Microbiol.">
        <title>Complete genome sequence of Corynebacterium casei LMG S-19264T (=DSM 44701T), isolated from a smear-ripened cheese.</title>
        <authorList>
            <consortium name="US DOE Joint Genome Institute (JGI-PGF)"/>
            <person name="Walter F."/>
            <person name="Albersmeier A."/>
            <person name="Kalinowski J."/>
            <person name="Ruckert C."/>
        </authorList>
    </citation>
    <scope>NUCLEOTIDE SEQUENCE</scope>
    <source>
        <strain evidence="7">CGMCC 1.15388</strain>
    </source>
</reference>
<evidence type="ECO:0000256" key="2">
    <source>
        <dbReference type="ARBA" id="ARBA00022737"/>
    </source>
</evidence>
<evidence type="ECO:0000313" key="8">
    <source>
        <dbReference type="Proteomes" id="UP000633136"/>
    </source>
</evidence>
<organism evidence="7 8">
    <name type="scientific">Nesterenkonia cremea</name>
    <dbReference type="NCBI Taxonomy" id="1882340"/>
    <lineage>
        <taxon>Bacteria</taxon>
        <taxon>Bacillati</taxon>
        <taxon>Actinomycetota</taxon>
        <taxon>Actinomycetes</taxon>
        <taxon>Micrococcales</taxon>
        <taxon>Micrococcaceae</taxon>
        <taxon>Nesterenkonia</taxon>
    </lineage>
</organism>
<feature type="binding site" evidence="4">
    <location>
        <position position="291"/>
    </location>
    <ligand>
        <name>1D-myo-inositol 2-(L-cysteinylamino)-2-deoxy-alpha-D-glucopyranoside</name>
        <dbReference type="ChEBI" id="CHEBI:58887"/>
    </ligand>
</feature>
<dbReference type="NCBIfam" id="TIGR03448">
    <property type="entry name" value="mycothiol_MshD"/>
    <property type="match status" value="1"/>
</dbReference>
<feature type="binding site" evidence="4">
    <location>
        <begin position="302"/>
        <end position="308"/>
    </location>
    <ligand>
        <name>acetyl-CoA</name>
        <dbReference type="ChEBI" id="CHEBI:57288"/>
        <label>2</label>
    </ligand>
</feature>
<evidence type="ECO:0000256" key="5">
    <source>
        <dbReference type="SAM" id="MobiDB-lite"/>
    </source>
</evidence>
<dbReference type="InterPro" id="IPR050276">
    <property type="entry name" value="MshD_Acetyltransferase"/>
</dbReference>
<dbReference type="InterPro" id="IPR016181">
    <property type="entry name" value="Acyl_CoA_acyltransferase"/>
</dbReference>
<dbReference type="CDD" id="cd04301">
    <property type="entry name" value="NAT_SF"/>
    <property type="match status" value="1"/>
</dbReference>
<keyword evidence="2 4" id="KW-0677">Repeat</keyword>
<dbReference type="PANTHER" id="PTHR43617:SF31">
    <property type="entry name" value="MYCOTHIOL ACETYLTRANSFERASE"/>
    <property type="match status" value="1"/>
</dbReference>
<comment type="subunit">
    <text evidence="4">Monomer.</text>
</comment>
<dbReference type="EC" id="2.3.1.189" evidence="4"/>
<evidence type="ECO:0000256" key="1">
    <source>
        <dbReference type="ARBA" id="ARBA00022679"/>
    </source>
</evidence>
<feature type="region of interest" description="Disordered" evidence="5">
    <location>
        <begin position="1"/>
        <end position="29"/>
    </location>
</feature>
<dbReference type="GO" id="GO:0010125">
    <property type="term" value="P:mycothiol biosynthetic process"/>
    <property type="evidence" value="ECO:0007669"/>
    <property type="project" value="UniProtKB-UniRule"/>
</dbReference>
<evidence type="ECO:0000256" key="3">
    <source>
        <dbReference type="ARBA" id="ARBA00023315"/>
    </source>
</evidence>
<comment type="caution">
    <text evidence="4">Lacks conserved residue(s) required for the propagation of feature annotation.</text>
</comment>
<keyword evidence="1 4" id="KW-0808">Transferase</keyword>
<dbReference type="RefSeq" id="WP_188684443.1">
    <property type="nucleotide sequence ID" value="NZ_BMIS01000006.1"/>
</dbReference>
<feature type="binding site" evidence="4">
    <location>
        <position position="329"/>
    </location>
    <ligand>
        <name>1D-myo-inositol 2-(L-cysteinylamino)-2-deoxy-alpha-D-glucopyranoside</name>
        <dbReference type="ChEBI" id="CHEBI:58887"/>
    </ligand>
</feature>
<dbReference type="SUPFAM" id="SSF55729">
    <property type="entry name" value="Acyl-CoA N-acyltransferases (Nat)"/>
    <property type="match status" value="1"/>
</dbReference>
<feature type="binding site" evidence="4">
    <location>
        <position position="275"/>
    </location>
    <ligand>
        <name>1D-myo-inositol 2-(L-cysteinylamino)-2-deoxy-alpha-D-glucopyranoside</name>
        <dbReference type="ChEBI" id="CHEBI:58887"/>
    </ligand>
</feature>
<feature type="binding site" evidence="4">
    <location>
        <begin position="295"/>
        <end position="297"/>
    </location>
    <ligand>
        <name>acetyl-CoA</name>
        <dbReference type="ChEBI" id="CHEBI:57288"/>
        <label>2</label>
    </ligand>
</feature>
<evidence type="ECO:0000313" key="7">
    <source>
        <dbReference type="EMBL" id="GGE69243.1"/>
    </source>
</evidence>
<gene>
    <name evidence="4 7" type="primary">mshD</name>
    <name evidence="7" type="ORF">GCM10011401_15760</name>
</gene>
<keyword evidence="3 4" id="KW-0012">Acyltransferase</keyword>
<dbReference type="InterPro" id="IPR000182">
    <property type="entry name" value="GNAT_dom"/>
</dbReference>
<accession>A0A917ATJ0</accession>
<feature type="binding site" evidence="4">
    <location>
        <position position="231"/>
    </location>
    <ligand>
        <name>1D-myo-inositol 2-(L-cysteinylamino)-2-deoxy-alpha-D-glucopyranoside</name>
        <dbReference type="ChEBI" id="CHEBI:58887"/>
    </ligand>
</feature>
<feature type="compositionally biased region" description="Polar residues" evidence="5">
    <location>
        <begin position="1"/>
        <end position="18"/>
    </location>
</feature>
<dbReference type="Gene3D" id="3.40.630.30">
    <property type="match status" value="1"/>
</dbReference>
<comment type="catalytic activity">
    <reaction evidence="4">
        <text>1D-myo-inositol 2-(L-cysteinylamino)-2-deoxy-alpha-D-glucopyranoside + acetyl-CoA = mycothiol + CoA + H(+)</text>
        <dbReference type="Rhea" id="RHEA:26172"/>
        <dbReference type="ChEBI" id="CHEBI:15378"/>
        <dbReference type="ChEBI" id="CHEBI:16768"/>
        <dbReference type="ChEBI" id="CHEBI:57287"/>
        <dbReference type="ChEBI" id="CHEBI:57288"/>
        <dbReference type="ChEBI" id="CHEBI:58887"/>
        <dbReference type="EC" id="2.3.1.189"/>
    </reaction>
</comment>
<comment type="caution">
    <text evidence="7">The sequence shown here is derived from an EMBL/GenBank/DDBJ whole genome shotgun (WGS) entry which is preliminary data.</text>
</comment>
<dbReference type="PIRSF" id="PIRSF021524">
    <property type="entry name" value="MSH_acetyltransferase"/>
    <property type="match status" value="1"/>
</dbReference>
<dbReference type="AlphaFoldDB" id="A0A917ATJ0"/>
<proteinExistence type="inferred from homology"/>
<dbReference type="PROSITE" id="PS51186">
    <property type="entry name" value="GNAT"/>
    <property type="match status" value="1"/>
</dbReference>
<reference evidence="7" key="2">
    <citation type="submission" date="2020-09" db="EMBL/GenBank/DDBJ databases">
        <authorList>
            <person name="Sun Q."/>
            <person name="Zhou Y."/>
        </authorList>
    </citation>
    <scope>NUCLEOTIDE SEQUENCE</scope>
    <source>
        <strain evidence="7">CGMCC 1.15388</strain>
    </source>
</reference>
<evidence type="ECO:0000256" key="4">
    <source>
        <dbReference type="HAMAP-Rule" id="MF_01698"/>
    </source>
</evidence>
<comment type="similarity">
    <text evidence="4">Belongs to the acetyltransferase family. MshD subfamily.</text>
</comment>
<dbReference type="GO" id="GO:0035447">
    <property type="term" value="F:mycothiol synthase activity"/>
    <property type="evidence" value="ECO:0007669"/>
    <property type="project" value="UniProtKB-UniRule"/>
</dbReference>
<feature type="binding site" evidence="4">
    <location>
        <position position="52"/>
    </location>
    <ligand>
        <name>1D-myo-inositol 2-(L-cysteinylamino)-2-deoxy-alpha-D-glucopyranoside</name>
        <dbReference type="ChEBI" id="CHEBI:58887"/>
    </ligand>
</feature>
<dbReference type="InterPro" id="IPR017813">
    <property type="entry name" value="Mycothiol_AcTrfase"/>
</dbReference>
<evidence type="ECO:0000259" key="6">
    <source>
        <dbReference type="PROSITE" id="PS51186"/>
    </source>
</evidence>
<keyword evidence="8" id="KW-1185">Reference proteome</keyword>
<dbReference type="Pfam" id="PF00583">
    <property type="entry name" value="Acetyltransf_1"/>
    <property type="match status" value="1"/>
</dbReference>
<protein>
    <recommendedName>
        <fullName evidence="4">Mycothiol acetyltransferase</fullName>
        <shortName evidence="4">MSH acetyltransferase</shortName>
        <ecNumber evidence="4">2.3.1.189</ecNumber>
    </recommendedName>
    <alternativeName>
        <fullName evidence="4">Mycothiol synthase</fullName>
    </alternativeName>
</protein>
<dbReference type="PANTHER" id="PTHR43617">
    <property type="entry name" value="L-AMINO ACID N-ACETYLTRANSFERASE"/>
    <property type="match status" value="1"/>
</dbReference>